<proteinExistence type="predicted"/>
<reference evidence="1 2" key="1">
    <citation type="submission" date="2020-07" db="EMBL/GenBank/DDBJ databases">
        <title>Sequencing the genomes of 1000 actinobacteria strains.</title>
        <authorList>
            <person name="Klenk H.-P."/>
        </authorList>
    </citation>
    <scope>NUCLEOTIDE SEQUENCE [LARGE SCALE GENOMIC DNA]</scope>
    <source>
        <strain evidence="1 2">DSM 19663</strain>
    </source>
</reference>
<evidence type="ECO:0000313" key="2">
    <source>
        <dbReference type="Proteomes" id="UP000585905"/>
    </source>
</evidence>
<name>A0A839E854_9MICO</name>
<keyword evidence="2" id="KW-1185">Reference proteome</keyword>
<protein>
    <submittedName>
        <fullName evidence="1">Uncharacterized protein</fullName>
    </submittedName>
</protein>
<gene>
    <name evidence="1" type="ORF">FHX53_001542</name>
</gene>
<dbReference type="EMBL" id="JACGWX010000003">
    <property type="protein sequence ID" value="MBA8847950.1"/>
    <property type="molecule type" value="Genomic_DNA"/>
</dbReference>
<organism evidence="1 2">
    <name type="scientific">Microcella alkalica</name>
    <dbReference type="NCBI Taxonomy" id="355930"/>
    <lineage>
        <taxon>Bacteria</taxon>
        <taxon>Bacillati</taxon>
        <taxon>Actinomycetota</taxon>
        <taxon>Actinomycetes</taxon>
        <taxon>Micrococcales</taxon>
        <taxon>Microbacteriaceae</taxon>
        <taxon>Microcella</taxon>
    </lineage>
</organism>
<evidence type="ECO:0000313" key="1">
    <source>
        <dbReference type="EMBL" id="MBA8847950.1"/>
    </source>
</evidence>
<comment type="caution">
    <text evidence="1">The sequence shown here is derived from an EMBL/GenBank/DDBJ whole genome shotgun (WGS) entry which is preliminary data.</text>
</comment>
<dbReference type="Proteomes" id="UP000585905">
    <property type="component" value="Unassembled WGS sequence"/>
</dbReference>
<accession>A0A839E854</accession>
<sequence length="36" mass="3490">MLDRGGDRRSSTAELAPVVQVLAAPVVAGVAGVAVG</sequence>
<dbReference type="AlphaFoldDB" id="A0A839E854"/>